<accession>A0AAV2RPY6</accession>
<reference evidence="1 2" key="1">
    <citation type="submission" date="2024-05" db="EMBL/GenBank/DDBJ databases">
        <authorList>
            <person name="Wallberg A."/>
        </authorList>
    </citation>
    <scope>NUCLEOTIDE SEQUENCE [LARGE SCALE GENOMIC DNA]</scope>
</reference>
<gene>
    <name evidence="1" type="ORF">MNOR_LOCUS26838</name>
</gene>
<evidence type="ECO:0000313" key="2">
    <source>
        <dbReference type="Proteomes" id="UP001497623"/>
    </source>
</evidence>
<feature type="non-terminal residue" evidence="1">
    <location>
        <position position="1"/>
    </location>
</feature>
<dbReference type="AlphaFoldDB" id="A0AAV2RPY6"/>
<dbReference type="Proteomes" id="UP001497623">
    <property type="component" value="Unassembled WGS sequence"/>
</dbReference>
<sequence>RFGNNSYSYPSYSIYEKRYRTLVSSSNNVYIKYDSESKSSQFVINWEKRTDCYYELEENLGSFSYPRYGYYGYYGYYRNDDQYCMIRITAASQTLIEIEFSKFNILIGDNLIIR</sequence>
<protein>
    <recommendedName>
        <fullName evidence="3">CUB domain-containing protein</fullName>
    </recommendedName>
</protein>
<keyword evidence="2" id="KW-1185">Reference proteome</keyword>
<name>A0AAV2RPY6_MEGNR</name>
<comment type="caution">
    <text evidence="1">The sequence shown here is derived from an EMBL/GenBank/DDBJ whole genome shotgun (WGS) entry which is preliminary data.</text>
</comment>
<evidence type="ECO:0000313" key="1">
    <source>
        <dbReference type="EMBL" id="CAL4131789.1"/>
    </source>
</evidence>
<evidence type="ECO:0008006" key="3">
    <source>
        <dbReference type="Google" id="ProtNLM"/>
    </source>
</evidence>
<organism evidence="1 2">
    <name type="scientific">Meganyctiphanes norvegica</name>
    <name type="common">Northern krill</name>
    <name type="synonym">Thysanopoda norvegica</name>
    <dbReference type="NCBI Taxonomy" id="48144"/>
    <lineage>
        <taxon>Eukaryota</taxon>
        <taxon>Metazoa</taxon>
        <taxon>Ecdysozoa</taxon>
        <taxon>Arthropoda</taxon>
        <taxon>Crustacea</taxon>
        <taxon>Multicrustacea</taxon>
        <taxon>Malacostraca</taxon>
        <taxon>Eumalacostraca</taxon>
        <taxon>Eucarida</taxon>
        <taxon>Euphausiacea</taxon>
        <taxon>Euphausiidae</taxon>
        <taxon>Meganyctiphanes</taxon>
    </lineage>
</organism>
<proteinExistence type="predicted"/>
<dbReference type="EMBL" id="CAXKWB010027349">
    <property type="protein sequence ID" value="CAL4131789.1"/>
    <property type="molecule type" value="Genomic_DNA"/>
</dbReference>